<reference evidence="7" key="1">
    <citation type="submission" date="2020-05" db="EMBL/GenBank/DDBJ databases">
        <authorList>
            <person name="Chiriac C."/>
            <person name="Salcher M."/>
            <person name="Ghai R."/>
            <person name="Kavagutti S V."/>
        </authorList>
    </citation>
    <scope>NUCLEOTIDE SEQUENCE</scope>
</reference>
<dbReference type="SUPFAM" id="SSF55856">
    <property type="entry name" value="Cytochrome b5-like heme/steroid binding domain"/>
    <property type="match status" value="1"/>
</dbReference>
<comment type="similarity">
    <text evidence="4">Belongs to the cytochrome b5 family.</text>
</comment>
<dbReference type="Gene3D" id="3.10.120.10">
    <property type="entry name" value="Cytochrome b5-like heme/steroid binding domain"/>
    <property type="match status" value="1"/>
</dbReference>
<keyword evidence="5" id="KW-1133">Transmembrane helix</keyword>
<feature type="transmembrane region" description="Helical" evidence="5">
    <location>
        <begin position="93"/>
        <end position="114"/>
    </location>
</feature>
<dbReference type="EMBL" id="CAEZYZ010000165">
    <property type="protein sequence ID" value="CAB4754877.1"/>
    <property type="molecule type" value="Genomic_DNA"/>
</dbReference>
<feature type="transmembrane region" description="Helical" evidence="5">
    <location>
        <begin position="26"/>
        <end position="48"/>
    </location>
</feature>
<dbReference type="Pfam" id="PF00173">
    <property type="entry name" value="Cyt-b5"/>
    <property type="match status" value="1"/>
</dbReference>
<dbReference type="InterPro" id="IPR019251">
    <property type="entry name" value="DUF2231_TM"/>
</dbReference>
<feature type="transmembrane region" description="Helical" evidence="5">
    <location>
        <begin position="126"/>
        <end position="149"/>
    </location>
</feature>
<evidence type="ECO:0000256" key="2">
    <source>
        <dbReference type="ARBA" id="ARBA00022723"/>
    </source>
</evidence>
<feature type="domain" description="Cytochrome b5 heme-binding" evidence="6">
    <location>
        <begin position="193"/>
        <end position="267"/>
    </location>
</feature>
<evidence type="ECO:0000259" key="6">
    <source>
        <dbReference type="PROSITE" id="PS50255"/>
    </source>
</evidence>
<dbReference type="SMART" id="SM01117">
    <property type="entry name" value="Cyt-b5"/>
    <property type="match status" value="1"/>
</dbReference>
<dbReference type="PANTHER" id="PTHR19359">
    <property type="entry name" value="CYTOCHROME B5"/>
    <property type="match status" value="1"/>
</dbReference>
<evidence type="ECO:0000256" key="1">
    <source>
        <dbReference type="ARBA" id="ARBA00022617"/>
    </source>
</evidence>
<evidence type="ECO:0000313" key="7">
    <source>
        <dbReference type="EMBL" id="CAB4754877.1"/>
    </source>
</evidence>
<proteinExistence type="inferred from homology"/>
<dbReference type="GO" id="GO:0016020">
    <property type="term" value="C:membrane"/>
    <property type="evidence" value="ECO:0007669"/>
    <property type="project" value="TreeGrafter"/>
</dbReference>
<gene>
    <name evidence="7" type="ORF">UFOPK2810_01015</name>
</gene>
<name>A0A6J6U8I8_9ZZZZ</name>
<evidence type="ECO:0000256" key="3">
    <source>
        <dbReference type="ARBA" id="ARBA00023004"/>
    </source>
</evidence>
<evidence type="ECO:0000256" key="5">
    <source>
        <dbReference type="SAM" id="Phobius"/>
    </source>
</evidence>
<keyword evidence="1" id="KW-0349">Heme</keyword>
<dbReference type="InterPro" id="IPR001199">
    <property type="entry name" value="Cyt_B5-like_heme/steroid-bd"/>
</dbReference>
<keyword evidence="3" id="KW-0408">Iron</keyword>
<protein>
    <submittedName>
        <fullName evidence="7">Unannotated protein</fullName>
    </submittedName>
</protein>
<feature type="transmembrane region" description="Helical" evidence="5">
    <location>
        <begin position="55"/>
        <end position="73"/>
    </location>
</feature>
<evidence type="ECO:0000256" key="4">
    <source>
        <dbReference type="ARBA" id="ARBA00038168"/>
    </source>
</evidence>
<dbReference type="Pfam" id="PF09990">
    <property type="entry name" value="DUF2231"/>
    <property type="match status" value="1"/>
</dbReference>
<dbReference type="PANTHER" id="PTHR19359:SF95">
    <property type="entry name" value="CYTOCHROME B5 TYPE B"/>
    <property type="match status" value="1"/>
</dbReference>
<dbReference type="InterPro" id="IPR050668">
    <property type="entry name" value="Cytochrome_b5"/>
</dbReference>
<dbReference type="PROSITE" id="PS50255">
    <property type="entry name" value="CYTOCHROME_B5_2"/>
    <property type="match status" value="1"/>
</dbReference>
<sequence>MSPVATSSLISEGPFVSVAGLPMHPLVVHLVVVVLPLAALLFIFVVVVRRWRRPFDLIALAGLAIGAAGTVLAKESGEALSTYVGQPQEHADWGSYLVYLAALLFVVAALWVWFERRQGDAARSLPMTLAAVAGVLLAIAAIVLTALVGHTGAEAVWGRTLTTGAVATVPISAASTPAGTGSMSSAPTTGAGITMADVAQHSTPADCWSAVNGNAYDLTSWIAQHPGGEQVIVQMCGVDGTAGFTSQHGGQGKPERELASFLVGPITG</sequence>
<accession>A0A6J6U8I8</accession>
<keyword evidence="5" id="KW-0812">Transmembrane</keyword>
<keyword evidence="2" id="KW-0479">Metal-binding</keyword>
<dbReference type="GO" id="GO:0046872">
    <property type="term" value="F:metal ion binding"/>
    <property type="evidence" value="ECO:0007669"/>
    <property type="project" value="UniProtKB-KW"/>
</dbReference>
<dbReference type="AlphaFoldDB" id="A0A6J6U8I8"/>
<dbReference type="GO" id="GO:0020037">
    <property type="term" value="F:heme binding"/>
    <property type="evidence" value="ECO:0007669"/>
    <property type="project" value="TreeGrafter"/>
</dbReference>
<keyword evidence="5" id="KW-0472">Membrane</keyword>
<organism evidence="7">
    <name type="scientific">freshwater metagenome</name>
    <dbReference type="NCBI Taxonomy" id="449393"/>
    <lineage>
        <taxon>unclassified sequences</taxon>
        <taxon>metagenomes</taxon>
        <taxon>ecological metagenomes</taxon>
    </lineage>
</organism>
<dbReference type="InterPro" id="IPR036400">
    <property type="entry name" value="Cyt_B5-like_heme/steroid_sf"/>
</dbReference>